<comment type="caution">
    <text evidence="2">The sequence shown here is derived from an EMBL/GenBank/DDBJ whole genome shotgun (WGS) entry which is preliminary data.</text>
</comment>
<sequence>MTVQGGRPGPGGGPATTVPAGLRRFTERPAPKDERCELCAAPLTPAGHRHLVDTGRRSLKCACTGCHLLFTRPGAGGGRFLAVPDRYLHDPDFAFTEGDWTALQIPVGLAFLFRNAALDRYAVFYPSPVGATESELDPGLWDALLGRTRLAALLEPDVEALLLHCERGEPTSCHLVPVDVCYELVGRMRLHWQGFDGGAEARSDLADFFGQVQDRARALEPLATRRADGADGEGGA</sequence>
<proteinExistence type="predicted"/>
<protein>
    <submittedName>
        <fullName evidence="2">DUF5947 family protein</fullName>
    </submittedName>
</protein>
<evidence type="ECO:0000313" key="2">
    <source>
        <dbReference type="EMBL" id="MCS0639507.1"/>
    </source>
</evidence>
<dbReference type="Pfam" id="PF19372">
    <property type="entry name" value="DUF5947"/>
    <property type="match status" value="1"/>
</dbReference>
<organism evidence="2 3">
    <name type="scientific">Streptomyces pyxinae</name>
    <dbReference type="NCBI Taxonomy" id="2970734"/>
    <lineage>
        <taxon>Bacteria</taxon>
        <taxon>Bacillati</taxon>
        <taxon>Actinomycetota</taxon>
        <taxon>Actinomycetes</taxon>
        <taxon>Kitasatosporales</taxon>
        <taxon>Streptomycetaceae</taxon>
        <taxon>Streptomyces</taxon>
    </lineage>
</organism>
<evidence type="ECO:0000313" key="3">
    <source>
        <dbReference type="Proteomes" id="UP001431313"/>
    </source>
</evidence>
<name>A0ABT2CPZ1_9ACTN</name>
<feature type="compositionally biased region" description="Gly residues" evidence="1">
    <location>
        <begin position="1"/>
        <end position="14"/>
    </location>
</feature>
<evidence type="ECO:0000256" key="1">
    <source>
        <dbReference type="SAM" id="MobiDB-lite"/>
    </source>
</evidence>
<keyword evidence="3" id="KW-1185">Reference proteome</keyword>
<dbReference type="EMBL" id="JANUGQ010000037">
    <property type="protein sequence ID" value="MCS0639507.1"/>
    <property type="molecule type" value="Genomic_DNA"/>
</dbReference>
<reference evidence="2" key="1">
    <citation type="submission" date="2022-08" db="EMBL/GenBank/DDBJ databases">
        <authorList>
            <person name="Somphong A."/>
            <person name="Phongsopitanun W."/>
        </authorList>
    </citation>
    <scope>NUCLEOTIDE SEQUENCE</scope>
    <source>
        <strain evidence="2">LP05-1</strain>
    </source>
</reference>
<dbReference type="InterPro" id="IPR045991">
    <property type="entry name" value="DUF5947"/>
</dbReference>
<dbReference type="RefSeq" id="WP_258790832.1">
    <property type="nucleotide sequence ID" value="NZ_JANUGQ010000037.1"/>
</dbReference>
<accession>A0ABT2CPZ1</accession>
<dbReference type="Proteomes" id="UP001431313">
    <property type="component" value="Unassembled WGS sequence"/>
</dbReference>
<gene>
    <name evidence="2" type="ORF">NX801_28510</name>
</gene>
<feature type="region of interest" description="Disordered" evidence="1">
    <location>
        <begin position="1"/>
        <end position="23"/>
    </location>
</feature>